<dbReference type="GO" id="GO:0005524">
    <property type="term" value="F:ATP binding"/>
    <property type="evidence" value="ECO:0007669"/>
    <property type="project" value="UniProtKB-UniRule"/>
</dbReference>
<feature type="region of interest" description="Disordered" evidence="8">
    <location>
        <begin position="615"/>
        <end position="635"/>
    </location>
</feature>
<dbReference type="Proteomes" id="UP001530293">
    <property type="component" value="Unassembled WGS sequence"/>
</dbReference>
<evidence type="ECO:0000256" key="4">
    <source>
        <dbReference type="ARBA" id="ARBA00023175"/>
    </source>
</evidence>
<comment type="caution">
    <text evidence="10">The sequence shown here is derived from an EMBL/GenBank/DDBJ whole genome shotgun (WGS) entry which is preliminary data.</text>
</comment>
<evidence type="ECO:0000256" key="1">
    <source>
        <dbReference type="ARBA" id="ARBA00022741"/>
    </source>
</evidence>
<gene>
    <name evidence="10" type="ORF">ACHAWU_004541</name>
</gene>
<dbReference type="InterPro" id="IPR027417">
    <property type="entry name" value="P-loop_NTPase"/>
</dbReference>
<feature type="binding site" evidence="5">
    <location>
        <begin position="211"/>
        <end position="218"/>
    </location>
    <ligand>
        <name>ATP</name>
        <dbReference type="ChEBI" id="CHEBI:30616"/>
    </ligand>
</feature>
<feature type="compositionally biased region" description="Basic and acidic residues" evidence="8">
    <location>
        <begin position="369"/>
        <end position="378"/>
    </location>
</feature>
<dbReference type="PRINTS" id="PR00380">
    <property type="entry name" value="KINESINHEAVY"/>
</dbReference>
<feature type="compositionally biased region" description="Low complexity" evidence="8">
    <location>
        <begin position="34"/>
        <end position="61"/>
    </location>
</feature>
<dbReference type="CDD" id="cd00106">
    <property type="entry name" value="KISc"/>
    <property type="match status" value="1"/>
</dbReference>
<dbReference type="InterPro" id="IPR001752">
    <property type="entry name" value="Kinesin_motor_dom"/>
</dbReference>
<feature type="coiled-coil region" evidence="7">
    <location>
        <begin position="525"/>
        <end position="573"/>
    </location>
</feature>
<dbReference type="SUPFAM" id="SSF52540">
    <property type="entry name" value="P-loop containing nucleoside triphosphate hydrolases"/>
    <property type="match status" value="1"/>
</dbReference>
<dbReference type="GO" id="GO:0005874">
    <property type="term" value="C:microtubule"/>
    <property type="evidence" value="ECO:0007669"/>
    <property type="project" value="UniProtKB-KW"/>
</dbReference>
<reference evidence="10 11" key="1">
    <citation type="submission" date="2024-10" db="EMBL/GenBank/DDBJ databases">
        <title>Updated reference genomes for cyclostephanoid diatoms.</title>
        <authorList>
            <person name="Roberts W.R."/>
            <person name="Alverson A.J."/>
        </authorList>
    </citation>
    <scope>NUCLEOTIDE SEQUENCE [LARGE SCALE GENOMIC DNA]</scope>
    <source>
        <strain evidence="10 11">AJA232-27</strain>
    </source>
</reference>
<dbReference type="Gene3D" id="3.40.850.10">
    <property type="entry name" value="Kinesin motor domain"/>
    <property type="match status" value="1"/>
</dbReference>
<dbReference type="PROSITE" id="PS00411">
    <property type="entry name" value="KINESIN_MOTOR_1"/>
    <property type="match status" value="1"/>
</dbReference>
<proteinExistence type="inferred from homology"/>
<evidence type="ECO:0000256" key="3">
    <source>
        <dbReference type="ARBA" id="ARBA00023054"/>
    </source>
</evidence>
<protein>
    <recommendedName>
        <fullName evidence="6">Kinesin-like protein</fullName>
    </recommendedName>
</protein>
<dbReference type="EMBL" id="JALLBG020000078">
    <property type="protein sequence ID" value="KAL3767043.1"/>
    <property type="molecule type" value="Genomic_DNA"/>
</dbReference>
<keyword evidence="2 5" id="KW-0067">ATP-binding</keyword>
<evidence type="ECO:0000256" key="5">
    <source>
        <dbReference type="PROSITE-ProRule" id="PRU00283"/>
    </source>
</evidence>
<dbReference type="SMART" id="SM00129">
    <property type="entry name" value="KISc"/>
    <property type="match status" value="1"/>
</dbReference>
<evidence type="ECO:0000256" key="7">
    <source>
        <dbReference type="SAM" id="Coils"/>
    </source>
</evidence>
<dbReference type="InterPro" id="IPR036961">
    <property type="entry name" value="Kinesin_motor_dom_sf"/>
</dbReference>
<feature type="compositionally biased region" description="Polar residues" evidence="8">
    <location>
        <begin position="386"/>
        <end position="395"/>
    </location>
</feature>
<keyword evidence="4 5" id="KW-0505">Motor protein</keyword>
<dbReference type="PANTHER" id="PTHR47968">
    <property type="entry name" value="CENTROMERE PROTEIN E"/>
    <property type="match status" value="1"/>
</dbReference>
<evidence type="ECO:0000256" key="2">
    <source>
        <dbReference type="ARBA" id="ARBA00022840"/>
    </source>
</evidence>
<feature type="region of interest" description="Disordered" evidence="8">
    <location>
        <begin position="348"/>
        <end position="395"/>
    </location>
</feature>
<name>A0ABD3MT13_9STRA</name>
<evidence type="ECO:0000313" key="10">
    <source>
        <dbReference type="EMBL" id="KAL3767043.1"/>
    </source>
</evidence>
<dbReference type="InterPro" id="IPR027640">
    <property type="entry name" value="Kinesin-like_fam"/>
</dbReference>
<dbReference type="AlphaFoldDB" id="A0ABD3MT13"/>
<keyword evidence="1 5" id="KW-0547">Nucleotide-binding</keyword>
<organism evidence="10 11">
    <name type="scientific">Discostella pseudostelligera</name>
    <dbReference type="NCBI Taxonomy" id="259834"/>
    <lineage>
        <taxon>Eukaryota</taxon>
        <taxon>Sar</taxon>
        <taxon>Stramenopiles</taxon>
        <taxon>Ochrophyta</taxon>
        <taxon>Bacillariophyta</taxon>
        <taxon>Coscinodiscophyceae</taxon>
        <taxon>Thalassiosirophycidae</taxon>
        <taxon>Stephanodiscales</taxon>
        <taxon>Stephanodiscaceae</taxon>
        <taxon>Discostella</taxon>
    </lineage>
</organism>
<keyword evidence="6" id="KW-0493">Microtubule</keyword>
<accession>A0ABD3MT13</accession>
<dbReference type="GO" id="GO:0003774">
    <property type="term" value="F:cytoskeletal motor activity"/>
    <property type="evidence" value="ECO:0007669"/>
    <property type="project" value="UniProtKB-UniRule"/>
</dbReference>
<sequence length="794" mass="88455">MTRRSSGITAPSPASKSRLQLHNTPRGSGGGGRISILSPSSSLSSSNQKQQQQQQQQQHHGSATHRGSAFKVVMRKSLDRLSSSTSTLTTSTPCCDDDDADGVAESEAVKVCVRIRPLFDTVNNGTHYHQLSSSAPRAYVLGPIKNTIVKNSDIIPDNNCSSYNSSNNATYSFNHVYGETSTTRQVYDDMVAEIVESVGFQGRNGTVFTYGQTSTGKTHTMHGILMAAGKDLFAMRDQNVALPNNEHGRTAPSSRTVTSVRMSCMEIYNEELRDLLCSTTTPSSSTSLSIQEDRRGNVQIPGLTERIVDNIDELMEVIQIAEENRSVGSTAMNERSSRSHTIFRVTYEKKETTTSTTNAATTAEGDNDREEKENDHHSYRVGGGSNINNNRSPQRNCTKVMTTVSTLNLVDLAGSESVRVTGAVGERQKEGGKINQSLLTLSQVLSKLGKKDGRSGHINYRDSKLTRILKPSLSGNARMGCICCISPAVQYVEESKSTLDFAMRTMLVTTNAKSNHKIQYDDALTEEFEREIERIQQEKLKSEESRLQMQRSLQKAEDQIVKLRASVDSALRKISSTEMEKNEYMLQVEELQYANKTNTDDLRKELHELKEHNHELEENLRKAQSEKSEQQTKENERIVQELKRKEKEQKVMAERHKEELESVCTKIQTGIHAKIEELRVVRANNTETIAKLTNRVAELERTNEDLASQLSAATTASTIALDVAAATASHEEEIASLKSTIETLSEEKLQLEWKLRREAERKAGAKDRRQMLKARVASLKEDFVQLSNDQLVAL</sequence>
<feature type="region of interest" description="Disordered" evidence="8">
    <location>
        <begin position="1"/>
        <end position="67"/>
    </location>
</feature>
<keyword evidence="3 7" id="KW-0175">Coiled coil</keyword>
<dbReference type="PROSITE" id="PS50067">
    <property type="entry name" value="KINESIN_MOTOR_2"/>
    <property type="match status" value="1"/>
</dbReference>
<dbReference type="InterPro" id="IPR019821">
    <property type="entry name" value="Kinesin_motor_CS"/>
</dbReference>
<comment type="similarity">
    <text evidence="5 6">Belongs to the TRAFAC class myosin-kinesin ATPase superfamily. Kinesin family.</text>
</comment>
<evidence type="ECO:0000256" key="8">
    <source>
        <dbReference type="SAM" id="MobiDB-lite"/>
    </source>
</evidence>
<evidence type="ECO:0000256" key="6">
    <source>
        <dbReference type="RuleBase" id="RU000394"/>
    </source>
</evidence>
<evidence type="ECO:0000259" key="9">
    <source>
        <dbReference type="PROSITE" id="PS50067"/>
    </source>
</evidence>
<feature type="domain" description="Kinesin motor" evidence="9">
    <location>
        <begin position="108"/>
        <end position="508"/>
    </location>
</feature>
<feature type="compositionally biased region" description="Low complexity" evidence="8">
    <location>
        <begin position="353"/>
        <end position="363"/>
    </location>
</feature>
<dbReference type="PANTHER" id="PTHR47968:SF75">
    <property type="entry name" value="CENTROMERE-ASSOCIATED PROTEIN E"/>
    <property type="match status" value="1"/>
</dbReference>
<keyword evidence="11" id="KW-1185">Reference proteome</keyword>
<dbReference type="Pfam" id="PF00225">
    <property type="entry name" value="Kinesin"/>
    <property type="match status" value="1"/>
</dbReference>
<evidence type="ECO:0000313" key="11">
    <source>
        <dbReference type="Proteomes" id="UP001530293"/>
    </source>
</evidence>
<feature type="compositionally biased region" description="Polar residues" evidence="8">
    <location>
        <begin position="1"/>
        <end position="23"/>
    </location>
</feature>